<gene>
    <name evidence="4" type="ORF">HMPREF0388_0954</name>
</gene>
<dbReference type="Gene3D" id="3.40.980.10">
    <property type="entry name" value="MoaB/Mog-like domain"/>
    <property type="match status" value="1"/>
</dbReference>
<evidence type="ECO:0000313" key="5">
    <source>
        <dbReference type="Proteomes" id="UP000005573"/>
    </source>
</evidence>
<sequence>MTHAAQSLPPQTPAYVITVSDSVSAGVNSDRSGPLAVEMLSELGFVVSGPMVVPDGVDSVYQAVATACHSGARLVFTTGGTGISPRDLTPEAVESLVVARLSGVEAALLERNRQAAPLGMLSRPVVGISARQAGAALVVCAPGSPGAVRDAIEVLTPVLGHVLEILDRTNS</sequence>
<name>E6LYL7_9ACTO</name>
<comment type="caution">
    <text evidence="4">The sequence shown here is derived from an EMBL/GenBank/DDBJ whole genome shotgun (WGS) entry which is preliminary data.</text>
</comment>
<dbReference type="HOGENOM" id="CLU_077358_4_2_11"/>
<organism evidence="4 5">
    <name type="scientific">Mobiluncus curtisii ATCC 51333</name>
    <dbReference type="NCBI Taxonomy" id="887326"/>
    <lineage>
        <taxon>Bacteria</taxon>
        <taxon>Bacillati</taxon>
        <taxon>Actinomycetota</taxon>
        <taxon>Actinomycetes</taxon>
        <taxon>Actinomycetales</taxon>
        <taxon>Actinomycetaceae</taxon>
        <taxon>Mobiluncus</taxon>
    </lineage>
</organism>
<dbReference type="PANTHER" id="PTHR43764">
    <property type="entry name" value="MOLYBDENUM COFACTOR BIOSYNTHESIS"/>
    <property type="match status" value="1"/>
</dbReference>
<dbReference type="GO" id="GO:0006777">
    <property type="term" value="P:Mo-molybdopterin cofactor biosynthetic process"/>
    <property type="evidence" value="ECO:0007669"/>
    <property type="project" value="UniProtKB-KW"/>
</dbReference>
<evidence type="ECO:0000313" key="4">
    <source>
        <dbReference type="EMBL" id="EFU80036.1"/>
    </source>
</evidence>
<protein>
    <submittedName>
        <fullName evidence="4">Molybdenum cofactor synthesis domain protein</fullName>
    </submittedName>
</protein>
<accession>E6LYL7</accession>
<dbReference type="InterPro" id="IPR036425">
    <property type="entry name" value="MoaB/Mog-like_dom_sf"/>
</dbReference>
<dbReference type="NCBIfam" id="TIGR00177">
    <property type="entry name" value="molyb_syn"/>
    <property type="match status" value="1"/>
</dbReference>
<dbReference type="Pfam" id="PF00994">
    <property type="entry name" value="MoCF_biosynth"/>
    <property type="match status" value="1"/>
</dbReference>
<evidence type="ECO:0000256" key="1">
    <source>
        <dbReference type="ARBA" id="ARBA00005046"/>
    </source>
</evidence>
<evidence type="ECO:0000256" key="2">
    <source>
        <dbReference type="ARBA" id="ARBA00023150"/>
    </source>
</evidence>
<dbReference type="SUPFAM" id="SSF53218">
    <property type="entry name" value="Molybdenum cofactor biosynthesis proteins"/>
    <property type="match status" value="1"/>
</dbReference>
<dbReference type="InterPro" id="IPR051920">
    <property type="entry name" value="MPT_Adenylyltrnsfr/MoaC-Rel"/>
</dbReference>
<feature type="domain" description="MoaB/Mog" evidence="3">
    <location>
        <begin position="15"/>
        <end position="162"/>
    </location>
</feature>
<evidence type="ECO:0000259" key="3">
    <source>
        <dbReference type="SMART" id="SM00852"/>
    </source>
</evidence>
<dbReference type="Proteomes" id="UP000005573">
    <property type="component" value="Unassembled WGS sequence"/>
</dbReference>
<dbReference type="InterPro" id="IPR001453">
    <property type="entry name" value="MoaB/Mog_dom"/>
</dbReference>
<dbReference type="SMART" id="SM00852">
    <property type="entry name" value="MoCF_biosynth"/>
    <property type="match status" value="1"/>
</dbReference>
<comment type="pathway">
    <text evidence="1">Cofactor biosynthesis; molybdopterin biosynthesis.</text>
</comment>
<proteinExistence type="predicted"/>
<reference evidence="4 5" key="1">
    <citation type="submission" date="2010-12" db="EMBL/GenBank/DDBJ databases">
        <authorList>
            <person name="Muzny D."/>
            <person name="Qin X."/>
            <person name="Deng J."/>
            <person name="Jiang H."/>
            <person name="Liu Y."/>
            <person name="Qu J."/>
            <person name="Song X.-Z."/>
            <person name="Zhang L."/>
            <person name="Thornton R."/>
            <person name="Coyle M."/>
            <person name="Francisco L."/>
            <person name="Jackson L."/>
            <person name="Javaid M."/>
            <person name="Korchina V."/>
            <person name="Kovar C."/>
            <person name="Mata R."/>
            <person name="Mathew T."/>
            <person name="Ngo R."/>
            <person name="Nguyen L."/>
            <person name="Nguyen N."/>
            <person name="Okwuonu G."/>
            <person name="Ongeri F."/>
            <person name="Pham C."/>
            <person name="Simmons D."/>
            <person name="Wilczek-Boney K."/>
            <person name="Hale W."/>
            <person name="Jakkamsetti A."/>
            <person name="Pham P."/>
            <person name="Ruth R."/>
            <person name="San Lucas F."/>
            <person name="Warren J."/>
            <person name="Zhang J."/>
            <person name="Zhao Z."/>
            <person name="Zhou C."/>
            <person name="Zhu D."/>
            <person name="Lee S."/>
            <person name="Bess C."/>
            <person name="Blankenburg K."/>
            <person name="Forbes L."/>
            <person name="Fu Q."/>
            <person name="Gubbala S."/>
            <person name="Hirani K."/>
            <person name="Jayaseelan J.C."/>
            <person name="Lara F."/>
            <person name="Munidasa M."/>
            <person name="Palculict T."/>
            <person name="Patil S."/>
            <person name="Pu L.-L."/>
            <person name="Saada N."/>
            <person name="Tang L."/>
            <person name="Weissenberger G."/>
            <person name="Zhu Y."/>
            <person name="Hemphill L."/>
            <person name="Shang Y."/>
            <person name="Youmans B."/>
            <person name="Ayvaz T."/>
            <person name="Ross M."/>
            <person name="Santibanez J."/>
            <person name="Aqrawi P."/>
            <person name="Gross S."/>
            <person name="Joshi V."/>
            <person name="Fowler G."/>
            <person name="Nazareth L."/>
            <person name="Reid J."/>
            <person name="Worley K."/>
            <person name="Petrosino J."/>
            <person name="Highlander S."/>
            <person name="Gibbs R."/>
        </authorList>
    </citation>
    <scope>NUCLEOTIDE SEQUENCE [LARGE SCALE GENOMIC DNA]</scope>
    <source>
        <strain evidence="4 5">ATCC 51333</strain>
    </source>
</reference>
<dbReference type="CDD" id="cd00886">
    <property type="entry name" value="MogA_MoaB"/>
    <property type="match status" value="1"/>
</dbReference>
<dbReference type="RefSeq" id="WP_004009373.1">
    <property type="nucleotide sequence ID" value="NZ_GL622340.1"/>
</dbReference>
<dbReference type="AlphaFoldDB" id="E6LYL7"/>
<keyword evidence="2" id="KW-0501">Molybdenum cofactor biosynthesis</keyword>
<dbReference type="PANTHER" id="PTHR43764:SF1">
    <property type="entry name" value="MOLYBDOPTERIN MOLYBDOTRANSFERASE"/>
    <property type="match status" value="1"/>
</dbReference>
<dbReference type="EMBL" id="AEPY01000008">
    <property type="protein sequence ID" value="EFU80036.1"/>
    <property type="molecule type" value="Genomic_DNA"/>
</dbReference>